<protein>
    <submittedName>
        <fullName evidence="13">Related to Arf-binding protein</fullName>
    </submittedName>
</protein>
<dbReference type="PROSITE" id="PS50909">
    <property type="entry name" value="GAT"/>
    <property type="match status" value="1"/>
</dbReference>
<evidence type="ECO:0000256" key="8">
    <source>
        <dbReference type="ARBA" id="ARBA00065344"/>
    </source>
</evidence>
<evidence type="ECO:0000313" key="13">
    <source>
        <dbReference type="EMBL" id="SPO01356.1"/>
    </source>
</evidence>
<dbReference type="GO" id="GO:0043328">
    <property type="term" value="P:protein transport to vacuole involved in ubiquitin-dependent protein catabolic process via the multivesicular body sorting pathway"/>
    <property type="evidence" value="ECO:0007669"/>
    <property type="project" value="TreeGrafter"/>
</dbReference>
<comment type="subcellular location">
    <subcellularLocation>
        <location evidence="1">Golgi apparatus</location>
        <location evidence="1">trans-Golgi network</location>
    </subcellularLocation>
</comment>
<dbReference type="SUPFAM" id="SSF49348">
    <property type="entry name" value="Clathrin adaptor appendage domain"/>
    <property type="match status" value="1"/>
</dbReference>
<comment type="function">
    <text evidence="7">May play a role in the regulation of membrane traffic through the trans-Golgi network.</text>
</comment>
<dbReference type="Gene3D" id="1.20.5.170">
    <property type="match status" value="1"/>
</dbReference>
<dbReference type="InterPro" id="IPR038425">
    <property type="entry name" value="GAT_sf"/>
</dbReference>
<feature type="domain" description="GAE" evidence="11">
    <location>
        <begin position="511"/>
        <end position="630"/>
    </location>
</feature>
<evidence type="ECO:0000256" key="3">
    <source>
        <dbReference type="ARBA" id="ARBA00022448"/>
    </source>
</evidence>
<dbReference type="Proteomes" id="UP001187682">
    <property type="component" value="Unassembled WGS sequence"/>
</dbReference>
<feature type="domain" description="GAT" evidence="12">
    <location>
        <begin position="195"/>
        <end position="318"/>
    </location>
</feature>
<dbReference type="SUPFAM" id="SSF48464">
    <property type="entry name" value="ENTH/VHS domain"/>
    <property type="match status" value="1"/>
</dbReference>
<dbReference type="SUPFAM" id="SSF89009">
    <property type="entry name" value="GAT-like domain"/>
    <property type="match status" value="1"/>
</dbReference>
<feature type="region of interest" description="Disordered" evidence="9">
    <location>
        <begin position="410"/>
        <end position="497"/>
    </location>
</feature>
<dbReference type="PROSITE" id="PS50179">
    <property type="entry name" value="VHS"/>
    <property type="match status" value="1"/>
</dbReference>
<dbReference type="InterPro" id="IPR013041">
    <property type="entry name" value="Clathrin_app_Ig-like_sf"/>
</dbReference>
<keyword evidence="4" id="KW-0653">Protein transport</keyword>
<dbReference type="GO" id="GO:0006896">
    <property type="term" value="P:Golgi to vacuole transport"/>
    <property type="evidence" value="ECO:0007669"/>
    <property type="project" value="TreeGrafter"/>
</dbReference>
<dbReference type="SMART" id="SM00809">
    <property type="entry name" value="Alpha_adaptinC2"/>
    <property type="match status" value="1"/>
</dbReference>
<dbReference type="EMBL" id="ONZQ02000005">
    <property type="protein sequence ID" value="SPO01356.1"/>
    <property type="molecule type" value="Genomic_DNA"/>
</dbReference>
<dbReference type="PROSITE" id="PS50180">
    <property type="entry name" value="GAE"/>
    <property type="match status" value="1"/>
</dbReference>
<evidence type="ECO:0000256" key="5">
    <source>
        <dbReference type="ARBA" id="ARBA00023034"/>
    </source>
</evidence>
<dbReference type="InterPro" id="IPR052653">
    <property type="entry name" value="ARF-binding"/>
</dbReference>
<dbReference type="CDD" id="cd16998">
    <property type="entry name" value="VHS_GGA_fungi"/>
    <property type="match status" value="1"/>
</dbReference>
<evidence type="ECO:0000256" key="7">
    <source>
        <dbReference type="ARBA" id="ARBA00053552"/>
    </source>
</evidence>
<name>A0AAE8MXZ7_9PEZI</name>
<gene>
    <name evidence="13" type="ORF">DNG_04032</name>
</gene>
<reference evidence="13" key="1">
    <citation type="submission" date="2018-03" db="EMBL/GenBank/DDBJ databases">
        <authorList>
            <person name="Guldener U."/>
        </authorList>
    </citation>
    <scope>NUCLEOTIDE SEQUENCE</scope>
</reference>
<sequence>MEAASARAAARDRFSDFGRSSPSQLQRFIQSACSAQNHEPNLALCLEITDLINTKKGTAPREAAIAIVNYVNHRDSVVAELALDLLDMCVKNCGYPFHLQISTKEFLNELVRRFPERPPIRPSRVQSKILQAIEEWRRTICETSKYKQDFGYIRDMHRLLSYKGYSFPELRPQDAAVLNTSSNLKSAEEMEAEEHEAQSAKLQELIRRGTPADLQEANRLMKVMTGYDTRTKTDYRAKAAEDVAKIQAKARLLEERLEAFNPADTADLESLAAALQSAQPKIQKMCEEESDDHEAVARLLEINDSIHRTAERYRLIKKGDVEGAAKIARGAPVSAAGSSSKAPELSLIDFDADAAEATKNGGSTSAGPSQPGGLEDDLLGLNLGDPIPTSYGQAGDIALGFGGNHSAAGPSLLSSTTQNNYPKSPSPGFSSFSSAPLSSPTPPQVAQQSRFTPPQPQSQPAADPFASLINVSSPSSSVTPTPPNATTAPAAPAASNDDDEWAFASALPPEAPKEYSSVVCNTGLTIKLHASRQLGPNAITLQFQFLNNTSEQFTELHHQLAAQKGYELQLSPQSGRTLEPNGASNITQRVAAWQAGSRDKKVESIKLRWRVSYKVNGVEKNETGEIPEFTLA</sequence>
<dbReference type="PANTHER" id="PTHR47180:SF1">
    <property type="entry name" value="ADP-RIBOSYLATION FACTOR-BINDING PROTEIN GGA1-RELATED"/>
    <property type="match status" value="1"/>
</dbReference>
<keyword evidence="3" id="KW-0813">Transport</keyword>
<feature type="compositionally biased region" description="Polar residues" evidence="9">
    <location>
        <begin position="412"/>
        <end position="421"/>
    </location>
</feature>
<comment type="subunit">
    <text evidence="8">Binds to ARF1 and ARF2.</text>
</comment>
<evidence type="ECO:0000259" key="12">
    <source>
        <dbReference type="PROSITE" id="PS50909"/>
    </source>
</evidence>
<dbReference type="PANTHER" id="PTHR47180">
    <property type="entry name" value="ADP-RIBOSYLATION FACTOR-BINDING PROTEIN GGA1-RELATED"/>
    <property type="match status" value="1"/>
</dbReference>
<dbReference type="Gene3D" id="1.20.58.160">
    <property type="match status" value="1"/>
</dbReference>
<feature type="compositionally biased region" description="Low complexity" evidence="9">
    <location>
        <begin position="422"/>
        <end position="438"/>
    </location>
</feature>
<dbReference type="FunFam" id="1.20.5.170:FF:000024">
    <property type="entry name" value="VHS domain-containing protein"/>
    <property type="match status" value="1"/>
</dbReference>
<organism evidence="13 14">
    <name type="scientific">Cephalotrichum gorgonifer</name>
    <dbReference type="NCBI Taxonomy" id="2041049"/>
    <lineage>
        <taxon>Eukaryota</taxon>
        <taxon>Fungi</taxon>
        <taxon>Dikarya</taxon>
        <taxon>Ascomycota</taxon>
        <taxon>Pezizomycotina</taxon>
        <taxon>Sordariomycetes</taxon>
        <taxon>Hypocreomycetidae</taxon>
        <taxon>Microascales</taxon>
        <taxon>Microascaceae</taxon>
        <taxon>Cephalotrichum</taxon>
    </lineage>
</organism>
<evidence type="ECO:0000256" key="4">
    <source>
        <dbReference type="ARBA" id="ARBA00022927"/>
    </source>
</evidence>
<dbReference type="GO" id="GO:0005802">
    <property type="term" value="C:trans-Golgi network"/>
    <property type="evidence" value="ECO:0007669"/>
    <property type="project" value="TreeGrafter"/>
</dbReference>
<accession>A0AAE8MXZ7</accession>
<dbReference type="AlphaFoldDB" id="A0AAE8MXZ7"/>
<dbReference type="InterPro" id="IPR008152">
    <property type="entry name" value="Clathrin_a/b/g-adaptin_app_Ig"/>
</dbReference>
<keyword evidence="14" id="KW-1185">Reference proteome</keyword>
<dbReference type="CDD" id="cd14235">
    <property type="entry name" value="GAT_GGA_fungi"/>
    <property type="match status" value="1"/>
</dbReference>
<dbReference type="Pfam" id="PF03127">
    <property type="entry name" value="GAT"/>
    <property type="match status" value="1"/>
</dbReference>
<dbReference type="Pfam" id="PF02883">
    <property type="entry name" value="Alpha_adaptinC2"/>
    <property type="match status" value="1"/>
</dbReference>
<dbReference type="GO" id="GO:0035091">
    <property type="term" value="F:phosphatidylinositol binding"/>
    <property type="evidence" value="ECO:0007669"/>
    <property type="project" value="InterPro"/>
</dbReference>
<dbReference type="InterPro" id="IPR002014">
    <property type="entry name" value="VHS_dom"/>
</dbReference>
<dbReference type="GO" id="GO:0043130">
    <property type="term" value="F:ubiquitin binding"/>
    <property type="evidence" value="ECO:0007669"/>
    <property type="project" value="InterPro"/>
</dbReference>
<dbReference type="InterPro" id="IPR008153">
    <property type="entry name" value="GAE_dom"/>
</dbReference>
<keyword evidence="5" id="KW-0333">Golgi apparatus</keyword>
<evidence type="ECO:0000313" key="14">
    <source>
        <dbReference type="Proteomes" id="UP001187682"/>
    </source>
</evidence>
<evidence type="ECO:0000256" key="1">
    <source>
        <dbReference type="ARBA" id="ARBA00004601"/>
    </source>
</evidence>
<dbReference type="Gene3D" id="1.25.40.90">
    <property type="match status" value="1"/>
</dbReference>
<dbReference type="GO" id="GO:0005829">
    <property type="term" value="C:cytosol"/>
    <property type="evidence" value="ECO:0007669"/>
    <property type="project" value="GOC"/>
</dbReference>
<dbReference type="Gene3D" id="2.60.40.1230">
    <property type="match status" value="1"/>
</dbReference>
<evidence type="ECO:0000256" key="2">
    <source>
        <dbReference type="ARBA" id="ARBA00011446"/>
    </source>
</evidence>
<evidence type="ECO:0000259" key="10">
    <source>
        <dbReference type="PROSITE" id="PS50179"/>
    </source>
</evidence>
<feature type="compositionally biased region" description="Low complexity" evidence="9">
    <location>
        <begin position="458"/>
        <end position="495"/>
    </location>
</feature>
<comment type="caution">
    <text evidence="13">The sequence shown here is derived from an EMBL/GenBank/DDBJ whole genome shotgun (WGS) entry which is preliminary data.</text>
</comment>
<dbReference type="SMART" id="SM00288">
    <property type="entry name" value="VHS"/>
    <property type="match status" value="1"/>
</dbReference>
<comment type="subunit">
    <text evidence="2">Component of the ESCRT-0 complex composed of HSE1 and VPS27.</text>
</comment>
<dbReference type="FunFam" id="1.25.40.90:FF:000008">
    <property type="entry name" value="VHS domain protein"/>
    <property type="match status" value="1"/>
</dbReference>
<dbReference type="InterPro" id="IPR004152">
    <property type="entry name" value="GAT_dom"/>
</dbReference>
<evidence type="ECO:0000256" key="9">
    <source>
        <dbReference type="SAM" id="MobiDB-lite"/>
    </source>
</evidence>
<feature type="domain" description="VHS" evidence="10">
    <location>
        <begin position="32"/>
        <end position="168"/>
    </location>
</feature>
<dbReference type="InterPro" id="IPR008942">
    <property type="entry name" value="ENTH_VHS"/>
</dbReference>
<keyword evidence="6" id="KW-0175">Coiled coil</keyword>
<dbReference type="GO" id="GO:0006895">
    <property type="term" value="P:Golgi to endosome transport"/>
    <property type="evidence" value="ECO:0007669"/>
    <property type="project" value="UniProtKB-ARBA"/>
</dbReference>
<proteinExistence type="predicted"/>
<dbReference type="Pfam" id="PF00790">
    <property type="entry name" value="VHS"/>
    <property type="match status" value="1"/>
</dbReference>
<evidence type="ECO:0000256" key="6">
    <source>
        <dbReference type="ARBA" id="ARBA00023054"/>
    </source>
</evidence>
<evidence type="ECO:0000259" key="11">
    <source>
        <dbReference type="PROSITE" id="PS50180"/>
    </source>
</evidence>
<dbReference type="FunFam" id="1.20.58.160:FF:000003">
    <property type="entry name" value="VHS domain protein"/>
    <property type="match status" value="1"/>
</dbReference>
<feature type="region of interest" description="Disordered" evidence="9">
    <location>
        <begin position="357"/>
        <end position="381"/>
    </location>
</feature>